<keyword evidence="15" id="KW-1185">Reference proteome</keyword>
<evidence type="ECO:0000256" key="7">
    <source>
        <dbReference type="ARBA" id="ARBA00022786"/>
    </source>
</evidence>
<keyword evidence="8 12" id="KW-0862">Zinc</keyword>
<feature type="binding site" evidence="12">
    <location>
        <position position="276"/>
    </location>
    <ligand>
        <name>Zn(2+)</name>
        <dbReference type="ChEBI" id="CHEBI:29105"/>
    </ligand>
</feature>
<sequence length="423" mass="46098">MSSEDDLREENRRLRARIAELEARSDSFSAIQRLTNDEIRRFGRQLILPNFGVEGQLKLRNTSVLIVGAGGLGSPAALYLGAGGIGKLGIVDHDAVDISNLHRQVIHRETTQGINKAVSAALALQEIHPACHVVPYQLVLDSSNALDIVRQYDVVLDCTDNVATRYLLNDACVLAGKPLVSGSALRLDGQLTVYNYRGGPCYRCLHPVPPPPATVTNCSDGGVLGVVPGVIGVLQALEAIRIITDMCDNKPNMLLFSAGSAQMFRTVKLRGRKQDCVICGDSPSITQLVDYVEFCGASATDKDTSLNLLGPDDRIAVKDYERVANDASRSHLLLDVRSQVQYGICNLPGSLSIPLDCLEKQIPFIKQTMAEQNIQDVYVVCRMGNDSQLAVQMLEEHGIHGARDITGGLYQWATEVDKNFPIY</sequence>
<dbReference type="InterPro" id="IPR000594">
    <property type="entry name" value="ThiF_NAD_FAD-bd"/>
</dbReference>
<comment type="similarity">
    <text evidence="12">In the N-terminal section; belongs to the HesA/MoeB/ThiF family. UBA4 subfamily.</text>
</comment>
<dbReference type="GO" id="GO:0001403">
    <property type="term" value="P:invasive growth in response to glucose limitation"/>
    <property type="evidence" value="ECO:0007669"/>
    <property type="project" value="EnsemblFungi"/>
</dbReference>
<feature type="active site" description="Glycyl thioester intermediate; for adenylyltransferase activity" evidence="12">
    <location>
        <position position="218"/>
    </location>
</feature>
<dbReference type="InParanoid" id="A0A1X2H117"/>
<dbReference type="EMBL" id="MCGN01000011">
    <property type="protein sequence ID" value="ORY91127.1"/>
    <property type="molecule type" value="Genomic_DNA"/>
</dbReference>
<dbReference type="CDD" id="cd00757">
    <property type="entry name" value="ThiF_MoeB_HesA_family"/>
    <property type="match status" value="1"/>
</dbReference>
<evidence type="ECO:0000259" key="13">
    <source>
        <dbReference type="PROSITE" id="PS50206"/>
    </source>
</evidence>
<comment type="cofactor">
    <cofactor evidence="12">
        <name>Zn(2+)</name>
        <dbReference type="ChEBI" id="CHEBI:29105"/>
    </cofactor>
    <text evidence="12">Binds 1 zinc ion per subunit.</text>
</comment>
<keyword evidence="10 12" id="KW-0511">Multifunctional enzyme</keyword>
<dbReference type="CDD" id="cd14724">
    <property type="entry name" value="ZIP_Gal4-like_1"/>
    <property type="match status" value="1"/>
</dbReference>
<evidence type="ECO:0000313" key="14">
    <source>
        <dbReference type="EMBL" id="ORY91127.1"/>
    </source>
</evidence>
<dbReference type="Gene3D" id="3.40.250.10">
    <property type="entry name" value="Rhodanese-like domain"/>
    <property type="match status" value="1"/>
</dbReference>
<dbReference type="InterPro" id="IPR001763">
    <property type="entry name" value="Rhodanese-like_dom"/>
</dbReference>
<keyword evidence="6 12" id="KW-0547">Nucleotide-binding</keyword>
<proteinExistence type="inferred from homology"/>
<feature type="binding site" evidence="12">
    <location>
        <position position="279"/>
    </location>
    <ligand>
        <name>Zn(2+)</name>
        <dbReference type="ChEBI" id="CHEBI:29105"/>
    </ligand>
</feature>
<feature type="domain" description="Rhodanese" evidence="13">
    <location>
        <begin position="327"/>
        <end position="421"/>
    </location>
</feature>
<dbReference type="UniPathway" id="UPA00988"/>
<dbReference type="PROSITE" id="PS50206">
    <property type="entry name" value="RHODANESE_3"/>
    <property type="match status" value="1"/>
</dbReference>
<feature type="binding site" evidence="12">
    <location>
        <position position="71"/>
    </location>
    <ligand>
        <name>ATP</name>
        <dbReference type="ChEBI" id="CHEBI:30616"/>
    </ligand>
</feature>
<evidence type="ECO:0000256" key="10">
    <source>
        <dbReference type="ARBA" id="ARBA00023268"/>
    </source>
</evidence>
<evidence type="ECO:0000256" key="2">
    <source>
        <dbReference type="ARBA" id="ARBA00022490"/>
    </source>
</evidence>
<dbReference type="GO" id="GO:0002143">
    <property type="term" value="P:tRNA wobble position uridine thiolation"/>
    <property type="evidence" value="ECO:0007669"/>
    <property type="project" value="EnsemblFungi"/>
</dbReference>
<dbReference type="FunFam" id="3.40.50.720:FF:000033">
    <property type="entry name" value="Adenylyltransferase and sulfurtransferase MOCS3"/>
    <property type="match status" value="1"/>
</dbReference>
<evidence type="ECO:0000256" key="6">
    <source>
        <dbReference type="ARBA" id="ARBA00022741"/>
    </source>
</evidence>
<dbReference type="Proteomes" id="UP000242180">
    <property type="component" value="Unassembled WGS sequence"/>
</dbReference>
<protein>
    <recommendedName>
        <fullName evidence="11">Needs CLA4 to survive protein 3</fullName>
    </recommendedName>
</protein>
<keyword evidence="2 12" id="KW-0963">Cytoplasm</keyword>
<dbReference type="GO" id="GO:2000220">
    <property type="term" value="P:regulation of pseudohyphal growth"/>
    <property type="evidence" value="ECO:0007669"/>
    <property type="project" value="EnsemblFungi"/>
</dbReference>
<comment type="subcellular location">
    <subcellularLocation>
        <location evidence="1">Cytoplasm</location>
        <location evidence="1">Cytosol</location>
    </subcellularLocation>
</comment>
<dbReference type="SMART" id="SM00450">
    <property type="entry name" value="RHOD"/>
    <property type="match status" value="1"/>
</dbReference>
<evidence type="ECO:0000256" key="8">
    <source>
        <dbReference type="ARBA" id="ARBA00022833"/>
    </source>
</evidence>
<dbReference type="GO" id="GO:0034599">
    <property type="term" value="P:cellular response to oxidative stress"/>
    <property type="evidence" value="ECO:0007669"/>
    <property type="project" value="EnsemblFungi"/>
</dbReference>
<feature type="binding site" evidence="12">
    <location>
        <position position="92"/>
    </location>
    <ligand>
        <name>ATP</name>
        <dbReference type="ChEBI" id="CHEBI:30616"/>
    </ligand>
</feature>
<dbReference type="Gene3D" id="3.40.50.720">
    <property type="entry name" value="NAD(P)-binding Rossmann-like Domain"/>
    <property type="match status" value="1"/>
</dbReference>
<comment type="pathway">
    <text evidence="12">tRNA modification; 5-methoxycarbonylmethyl-2-thiouridine-tRNA biosynthesis.</text>
</comment>
<evidence type="ECO:0000256" key="9">
    <source>
        <dbReference type="ARBA" id="ARBA00022840"/>
    </source>
</evidence>
<dbReference type="InterPro" id="IPR035985">
    <property type="entry name" value="Ubiquitin-activating_enz"/>
</dbReference>
<feature type="active site" description="Cysteine persulfide intermediate; for sulfurtransferase activity" evidence="12">
    <location>
        <position position="381"/>
    </location>
</feature>
<dbReference type="OMA" id="IPDVGMD"/>
<organism evidence="14 15">
    <name type="scientific">Syncephalastrum racemosum</name>
    <name type="common">Filamentous fungus</name>
    <dbReference type="NCBI Taxonomy" id="13706"/>
    <lineage>
        <taxon>Eukaryota</taxon>
        <taxon>Fungi</taxon>
        <taxon>Fungi incertae sedis</taxon>
        <taxon>Mucoromycota</taxon>
        <taxon>Mucoromycotina</taxon>
        <taxon>Mucoromycetes</taxon>
        <taxon>Mucorales</taxon>
        <taxon>Syncephalastraceae</taxon>
        <taxon>Syncephalastrum</taxon>
    </lineage>
</organism>
<dbReference type="GO" id="GO:0042292">
    <property type="term" value="F:URM1 activating enzyme activity"/>
    <property type="evidence" value="ECO:0007669"/>
    <property type="project" value="EnsemblFungi"/>
</dbReference>
<dbReference type="AlphaFoldDB" id="A0A1X2H117"/>
<keyword evidence="9 12" id="KW-0067">ATP-binding</keyword>
<name>A0A1X2H117_SYNRA</name>
<evidence type="ECO:0000256" key="11">
    <source>
        <dbReference type="ARBA" id="ARBA00075323"/>
    </source>
</evidence>
<dbReference type="PANTHER" id="PTHR10953">
    <property type="entry name" value="UBIQUITIN-ACTIVATING ENZYME E1"/>
    <property type="match status" value="1"/>
</dbReference>
<comment type="caution">
    <text evidence="14">The sequence shown here is derived from an EMBL/GenBank/DDBJ whole genome shotgun (WGS) entry which is preliminary data.</text>
</comment>
<keyword evidence="3 12" id="KW-0808">Transferase</keyword>
<dbReference type="GO" id="GO:0070566">
    <property type="term" value="F:adenylyltransferase activity"/>
    <property type="evidence" value="ECO:0007669"/>
    <property type="project" value="EnsemblFungi"/>
</dbReference>
<evidence type="ECO:0000256" key="1">
    <source>
        <dbReference type="ARBA" id="ARBA00004514"/>
    </source>
</evidence>
<evidence type="ECO:0000256" key="5">
    <source>
        <dbReference type="ARBA" id="ARBA00022723"/>
    </source>
</evidence>
<dbReference type="SUPFAM" id="SSF69572">
    <property type="entry name" value="Activating enzymes of the ubiquitin-like proteins"/>
    <property type="match status" value="1"/>
</dbReference>
<evidence type="ECO:0000256" key="12">
    <source>
        <dbReference type="HAMAP-Rule" id="MF_03049"/>
    </source>
</evidence>
<dbReference type="GO" id="GO:0005829">
    <property type="term" value="C:cytosol"/>
    <property type="evidence" value="ECO:0007669"/>
    <property type="project" value="UniProtKB-SubCell"/>
</dbReference>
<feature type="binding site" evidence="12">
    <location>
        <position position="201"/>
    </location>
    <ligand>
        <name>Zn(2+)</name>
        <dbReference type="ChEBI" id="CHEBI:29105"/>
    </ligand>
</feature>
<dbReference type="OrthoDB" id="10261062at2759"/>
<keyword evidence="5 12" id="KW-0479">Metal-binding</keyword>
<reference evidence="14 15" key="1">
    <citation type="submission" date="2016-07" db="EMBL/GenBank/DDBJ databases">
        <title>Pervasive Adenine N6-methylation of Active Genes in Fungi.</title>
        <authorList>
            <consortium name="DOE Joint Genome Institute"/>
            <person name="Mondo S.J."/>
            <person name="Dannebaum R.O."/>
            <person name="Kuo R.C."/>
            <person name="Labutti K."/>
            <person name="Haridas S."/>
            <person name="Kuo A."/>
            <person name="Salamov A."/>
            <person name="Ahrendt S.R."/>
            <person name="Lipzen A."/>
            <person name="Sullivan W."/>
            <person name="Andreopoulos W.B."/>
            <person name="Clum A."/>
            <person name="Lindquist E."/>
            <person name="Daum C."/>
            <person name="Ramamoorthy G.K."/>
            <person name="Gryganskyi A."/>
            <person name="Culley D."/>
            <person name="Magnuson J.K."/>
            <person name="James T.Y."/>
            <person name="O'Malley M.A."/>
            <person name="Stajich J.E."/>
            <person name="Spatafora J.W."/>
            <person name="Visel A."/>
            <person name="Grigoriev I.V."/>
        </authorList>
    </citation>
    <scope>NUCLEOTIDE SEQUENCE [LARGE SCALE GENOMIC DNA]</scope>
    <source>
        <strain evidence="14 15">NRRL 2496</strain>
    </source>
</reference>
<dbReference type="NCBIfam" id="NF004281">
    <property type="entry name" value="PRK05690.1"/>
    <property type="match status" value="1"/>
</dbReference>
<accession>A0A1X2H117</accession>
<dbReference type="HAMAP" id="MF_03049">
    <property type="entry name" value="MOCS3_Uba4"/>
    <property type="match status" value="1"/>
</dbReference>
<feature type="binding site" evidence="12">
    <location>
        <position position="116"/>
    </location>
    <ligand>
        <name>ATP</name>
        <dbReference type="ChEBI" id="CHEBI:30616"/>
    </ligand>
</feature>
<feature type="binding site" evidence="12">
    <location>
        <begin position="99"/>
        <end position="103"/>
    </location>
    <ligand>
        <name>ATP</name>
        <dbReference type="ChEBI" id="CHEBI:30616"/>
    </ligand>
</feature>
<keyword evidence="7" id="KW-0833">Ubl conjugation pathway</keyword>
<dbReference type="GO" id="GO:0005524">
    <property type="term" value="F:ATP binding"/>
    <property type="evidence" value="ECO:0007669"/>
    <property type="project" value="UniProtKB-KW"/>
</dbReference>
<dbReference type="FunCoup" id="A0A1X2H117">
    <property type="interactions" value="461"/>
</dbReference>
<evidence type="ECO:0000256" key="4">
    <source>
        <dbReference type="ARBA" id="ARBA00022694"/>
    </source>
</evidence>
<dbReference type="STRING" id="13706.A0A1X2H117"/>
<dbReference type="GO" id="GO:0007114">
    <property type="term" value="P:cell budding"/>
    <property type="evidence" value="ECO:0007669"/>
    <property type="project" value="EnsemblFungi"/>
</dbReference>
<dbReference type="GO" id="GO:0032447">
    <property type="term" value="P:protein urmylation"/>
    <property type="evidence" value="ECO:0007669"/>
    <property type="project" value="EnsemblFungi"/>
</dbReference>
<dbReference type="GO" id="GO:0046872">
    <property type="term" value="F:metal ion binding"/>
    <property type="evidence" value="ECO:0007669"/>
    <property type="project" value="UniProtKB-KW"/>
</dbReference>
<dbReference type="PANTHER" id="PTHR10953:SF102">
    <property type="entry name" value="ADENYLYLTRANSFERASE AND SULFURTRANSFERASE MOCS3"/>
    <property type="match status" value="1"/>
</dbReference>
<keyword evidence="4 12" id="KW-0819">tRNA processing</keyword>
<dbReference type="GO" id="GO:0004792">
    <property type="term" value="F:thiosulfate-cyanide sulfurtransferase activity"/>
    <property type="evidence" value="ECO:0007669"/>
    <property type="project" value="EnsemblFungi"/>
</dbReference>
<dbReference type="GO" id="GO:0042802">
    <property type="term" value="F:identical protein binding"/>
    <property type="evidence" value="ECO:0007669"/>
    <property type="project" value="EnsemblFungi"/>
</dbReference>
<feature type="binding site" evidence="12">
    <location>
        <begin position="160"/>
        <end position="161"/>
    </location>
    <ligand>
        <name>ATP</name>
        <dbReference type="ChEBI" id="CHEBI:30616"/>
    </ligand>
</feature>
<dbReference type="FunFam" id="3.40.250.10:FF:000014">
    <property type="entry name" value="Adenylyltransferase and sulfurtransferase MOCS3"/>
    <property type="match status" value="1"/>
</dbReference>
<dbReference type="Pfam" id="PF00899">
    <property type="entry name" value="ThiF"/>
    <property type="match status" value="1"/>
</dbReference>
<dbReference type="Pfam" id="PF00581">
    <property type="entry name" value="Rhodanese"/>
    <property type="match status" value="1"/>
</dbReference>
<dbReference type="InterPro" id="IPR036873">
    <property type="entry name" value="Rhodanese-like_dom_sf"/>
</dbReference>
<gene>
    <name evidence="12" type="primary">UBA4</name>
    <name evidence="14" type="ORF">BCR43DRAFT_498546</name>
</gene>
<evidence type="ECO:0000256" key="3">
    <source>
        <dbReference type="ARBA" id="ARBA00022679"/>
    </source>
</evidence>
<dbReference type="InterPro" id="IPR045886">
    <property type="entry name" value="ThiF/MoeB/HesA"/>
</dbReference>
<evidence type="ECO:0000313" key="15">
    <source>
        <dbReference type="Proteomes" id="UP000242180"/>
    </source>
</evidence>
<feature type="binding site" evidence="12">
    <location>
        <position position="204"/>
    </location>
    <ligand>
        <name>Zn(2+)</name>
        <dbReference type="ChEBI" id="CHEBI:29105"/>
    </ligand>
</feature>
<dbReference type="InterPro" id="IPR028885">
    <property type="entry name" value="MOCS3/Uba4"/>
</dbReference>